<gene>
    <name evidence="2" type="ORF">AZI85_02890</name>
</gene>
<comment type="caution">
    <text evidence="2">The sequence shown here is derived from an EMBL/GenBank/DDBJ whole genome shotgun (WGS) entry which is preliminary data.</text>
</comment>
<reference evidence="2 3" key="1">
    <citation type="submission" date="2016-03" db="EMBL/GenBank/DDBJ databases">
        <authorList>
            <person name="Ploux O."/>
        </authorList>
    </citation>
    <scope>NUCLEOTIDE SEQUENCE [LARGE SCALE GENOMIC DNA]</scope>
    <source>
        <strain evidence="2 3">BER2</strain>
    </source>
</reference>
<sequence>MNDKSLKDFLKAHASKAPEADYAESSRIWAHIQAERPRRIAWILFPTLVTSLVAVVFLRFEKAPPQMNEEEVYLQQEWAEMQSEVDAEIDQEFVTVFEK</sequence>
<keyword evidence="1" id="KW-0812">Transmembrane</keyword>
<proteinExistence type="predicted"/>
<dbReference type="OrthoDB" id="5295315at2"/>
<protein>
    <submittedName>
        <fullName evidence="2">Uncharacterized protein</fullName>
    </submittedName>
</protein>
<dbReference type="AlphaFoldDB" id="A0A150WKN6"/>
<keyword evidence="1" id="KW-0472">Membrane</keyword>
<evidence type="ECO:0000313" key="2">
    <source>
        <dbReference type="EMBL" id="KYG64385.1"/>
    </source>
</evidence>
<evidence type="ECO:0000256" key="1">
    <source>
        <dbReference type="SAM" id="Phobius"/>
    </source>
</evidence>
<keyword evidence="1" id="KW-1133">Transmembrane helix</keyword>
<accession>A0A150WKN6</accession>
<organism evidence="2 3">
    <name type="scientific">Bdellovibrio bacteriovorus</name>
    <dbReference type="NCBI Taxonomy" id="959"/>
    <lineage>
        <taxon>Bacteria</taxon>
        <taxon>Pseudomonadati</taxon>
        <taxon>Bdellovibrionota</taxon>
        <taxon>Bdellovibrionia</taxon>
        <taxon>Bdellovibrionales</taxon>
        <taxon>Pseudobdellovibrionaceae</taxon>
        <taxon>Bdellovibrio</taxon>
    </lineage>
</organism>
<dbReference type="Proteomes" id="UP000075391">
    <property type="component" value="Unassembled WGS sequence"/>
</dbReference>
<feature type="transmembrane region" description="Helical" evidence="1">
    <location>
        <begin position="40"/>
        <end position="58"/>
    </location>
</feature>
<dbReference type="RefSeq" id="WP_063243378.1">
    <property type="nucleotide sequence ID" value="NZ_CP168967.1"/>
</dbReference>
<dbReference type="EMBL" id="LUKF01000012">
    <property type="protein sequence ID" value="KYG64385.1"/>
    <property type="molecule type" value="Genomic_DNA"/>
</dbReference>
<evidence type="ECO:0000313" key="3">
    <source>
        <dbReference type="Proteomes" id="UP000075391"/>
    </source>
</evidence>
<name>A0A150WKN6_BDEBC</name>